<dbReference type="EMBL" id="BMAW01053949">
    <property type="protein sequence ID" value="GFS93600.1"/>
    <property type="molecule type" value="Genomic_DNA"/>
</dbReference>
<evidence type="ECO:0000313" key="2">
    <source>
        <dbReference type="Proteomes" id="UP000887013"/>
    </source>
</evidence>
<name>A0A8X6N4U1_NEPPI</name>
<evidence type="ECO:0000313" key="1">
    <source>
        <dbReference type="EMBL" id="GFS93600.1"/>
    </source>
</evidence>
<dbReference type="Proteomes" id="UP000887013">
    <property type="component" value="Unassembled WGS sequence"/>
</dbReference>
<dbReference type="AlphaFoldDB" id="A0A8X6N4U1"/>
<reference evidence="1" key="1">
    <citation type="submission" date="2020-08" db="EMBL/GenBank/DDBJ databases">
        <title>Multicomponent nature underlies the extraordinary mechanical properties of spider dragline silk.</title>
        <authorList>
            <person name="Kono N."/>
            <person name="Nakamura H."/>
            <person name="Mori M."/>
            <person name="Yoshida Y."/>
            <person name="Ohtoshi R."/>
            <person name="Malay A.D."/>
            <person name="Moran D.A.P."/>
            <person name="Tomita M."/>
            <person name="Numata K."/>
            <person name="Arakawa K."/>
        </authorList>
    </citation>
    <scope>NUCLEOTIDE SEQUENCE</scope>
</reference>
<protein>
    <submittedName>
        <fullName evidence="1">Uncharacterized protein</fullName>
    </submittedName>
</protein>
<comment type="caution">
    <text evidence="1">The sequence shown here is derived from an EMBL/GenBank/DDBJ whole genome shotgun (WGS) entry which is preliminary data.</text>
</comment>
<organism evidence="1 2">
    <name type="scientific">Nephila pilipes</name>
    <name type="common">Giant wood spider</name>
    <name type="synonym">Nephila maculata</name>
    <dbReference type="NCBI Taxonomy" id="299642"/>
    <lineage>
        <taxon>Eukaryota</taxon>
        <taxon>Metazoa</taxon>
        <taxon>Ecdysozoa</taxon>
        <taxon>Arthropoda</taxon>
        <taxon>Chelicerata</taxon>
        <taxon>Arachnida</taxon>
        <taxon>Araneae</taxon>
        <taxon>Araneomorphae</taxon>
        <taxon>Entelegynae</taxon>
        <taxon>Araneoidea</taxon>
        <taxon>Nephilidae</taxon>
        <taxon>Nephila</taxon>
    </lineage>
</organism>
<keyword evidence="2" id="KW-1185">Reference proteome</keyword>
<sequence length="100" mass="11236">MKLAETQDADFILIKGNPNLKFMSSPKRYIVICLLQKSDLAFVWISEKQLLKLIISSNIQALEQLQNLLQRDTFGPTARKIDNSGAYIACLQSTGTHVLL</sequence>
<accession>A0A8X6N4U1</accession>
<proteinExistence type="predicted"/>
<gene>
    <name evidence="1" type="ORF">NPIL_702231</name>
</gene>